<feature type="compositionally biased region" description="Basic and acidic residues" evidence="1">
    <location>
        <begin position="39"/>
        <end position="49"/>
    </location>
</feature>
<evidence type="ECO:0000256" key="2">
    <source>
        <dbReference type="SAM" id="Phobius"/>
    </source>
</evidence>
<keyword evidence="2" id="KW-0472">Membrane</keyword>
<gene>
    <name evidence="3" type="ORF">AVDCRST_MAG93-9683</name>
</gene>
<evidence type="ECO:0000256" key="1">
    <source>
        <dbReference type="SAM" id="MobiDB-lite"/>
    </source>
</evidence>
<dbReference type="EMBL" id="CADCTR010003250">
    <property type="protein sequence ID" value="CAA9390058.1"/>
    <property type="molecule type" value="Genomic_DNA"/>
</dbReference>
<feature type="region of interest" description="Disordered" evidence="1">
    <location>
        <begin position="39"/>
        <end position="63"/>
    </location>
</feature>
<organism evidence="3">
    <name type="scientific">uncultured Chloroflexia bacterium</name>
    <dbReference type="NCBI Taxonomy" id="1672391"/>
    <lineage>
        <taxon>Bacteria</taxon>
        <taxon>Bacillati</taxon>
        <taxon>Chloroflexota</taxon>
        <taxon>Chloroflexia</taxon>
        <taxon>environmental samples</taxon>
    </lineage>
</organism>
<keyword evidence="2" id="KW-0812">Transmembrane</keyword>
<dbReference type="AlphaFoldDB" id="A0A6J4NK34"/>
<keyword evidence="2" id="KW-1133">Transmembrane helix</keyword>
<feature type="transmembrane region" description="Helical" evidence="2">
    <location>
        <begin position="6"/>
        <end position="29"/>
    </location>
</feature>
<reference evidence="3" key="1">
    <citation type="submission" date="2020-02" db="EMBL/GenBank/DDBJ databases">
        <authorList>
            <person name="Meier V. D."/>
        </authorList>
    </citation>
    <scope>NUCLEOTIDE SEQUENCE</scope>
    <source>
        <strain evidence="3">AVDCRST_MAG93</strain>
    </source>
</reference>
<protein>
    <submittedName>
        <fullName evidence="3">Uncharacterized protein</fullName>
    </submittedName>
</protein>
<name>A0A6J4NK34_9CHLR</name>
<proteinExistence type="predicted"/>
<accession>A0A6J4NK34</accession>
<sequence length="63" mass="6554">MGIHGWIAMLLGVVLTCGLAIGLMAAVFASDRSGHDERASGLAAADRRGTSSMAPKVREARRS</sequence>
<evidence type="ECO:0000313" key="3">
    <source>
        <dbReference type="EMBL" id="CAA9390058.1"/>
    </source>
</evidence>